<protein>
    <recommendedName>
        <fullName evidence="3">Fimbrial biogenesis outer membrane usher protein</fullName>
    </recommendedName>
</protein>
<dbReference type="AlphaFoldDB" id="A0A2T4I766"/>
<organism evidence="1 2">
    <name type="scientific">Edaphosphingomonas fennica</name>
    <dbReference type="NCBI Taxonomy" id="114404"/>
    <lineage>
        <taxon>Bacteria</taxon>
        <taxon>Pseudomonadati</taxon>
        <taxon>Pseudomonadota</taxon>
        <taxon>Alphaproteobacteria</taxon>
        <taxon>Sphingomonadales</taxon>
        <taxon>Rhizorhabdaceae</taxon>
        <taxon>Edaphosphingomonas</taxon>
    </lineage>
</organism>
<dbReference type="Proteomes" id="UP000241206">
    <property type="component" value="Unassembled WGS sequence"/>
</dbReference>
<reference evidence="1 2" key="1">
    <citation type="submission" date="2017-11" db="EMBL/GenBank/DDBJ databases">
        <title>Sphingomonas oleivorans sp. nov., isolated from oil-contaminated soil.</title>
        <authorList>
            <person name="Wang L."/>
            <person name="Chen L."/>
        </authorList>
    </citation>
    <scope>NUCLEOTIDE SEQUENCE [LARGE SCALE GENOMIC DNA]</scope>
    <source>
        <strain evidence="1 2">K101</strain>
    </source>
</reference>
<comment type="caution">
    <text evidence="1">The sequence shown here is derived from an EMBL/GenBank/DDBJ whole genome shotgun (WGS) entry which is preliminary data.</text>
</comment>
<dbReference type="GO" id="GO:0009279">
    <property type="term" value="C:cell outer membrane"/>
    <property type="evidence" value="ECO:0007669"/>
    <property type="project" value="TreeGrafter"/>
</dbReference>
<gene>
    <name evidence="1" type="ORF">CV103_02740</name>
</gene>
<dbReference type="GO" id="GO:0015473">
    <property type="term" value="F:fimbrial usher porin activity"/>
    <property type="evidence" value="ECO:0007669"/>
    <property type="project" value="InterPro"/>
</dbReference>
<proteinExistence type="predicted"/>
<dbReference type="Pfam" id="PF00577">
    <property type="entry name" value="Usher"/>
    <property type="match status" value="1"/>
</dbReference>
<dbReference type="EMBL" id="PHHF01000013">
    <property type="protein sequence ID" value="PTD26835.1"/>
    <property type="molecule type" value="Genomic_DNA"/>
</dbReference>
<evidence type="ECO:0000313" key="2">
    <source>
        <dbReference type="Proteomes" id="UP000241206"/>
    </source>
</evidence>
<evidence type="ECO:0008006" key="3">
    <source>
        <dbReference type="Google" id="ProtNLM"/>
    </source>
</evidence>
<sequence>MQAREKVELSDYGIAVQYDEPRQKVSLDVPLALLETHNVELGGRNAEVNLDAVKPTPGFVANYSLYGSIEAGSKLLSGNTELLALTRIGVFSSSTQFSLAQGASGSNGSFTRLDTSFRHIDPVAIRSVTLGDFNSNALAWNGSVRMAGLQIASAFEQRPDLVTTPLPEFSGAAVLPSTLDLYVGQQRVYSGEVPSGPFDLKSLPSMAGGNVRLVATDITGRQVEITKSYYFNPMLLRKGLLQYSIDAGVPRLDYGTKSFSYDKVLFLAGSARYGINDLTTVDAHAEASTDGLVNLGGGLSRTVAGFAAVTGSAAYGSYDGNSGWI</sequence>
<accession>A0A2T4I766</accession>
<keyword evidence="2" id="KW-1185">Reference proteome</keyword>
<dbReference type="PANTHER" id="PTHR30451:SF5">
    <property type="entry name" value="SLR0019 PROTEIN"/>
    <property type="match status" value="1"/>
</dbReference>
<dbReference type="Gene3D" id="2.60.40.3110">
    <property type="match status" value="1"/>
</dbReference>
<dbReference type="InterPro" id="IPR000015">
    <property type="entry name" value="Fimb_usher"/>
</dbReference>
<evidence type="ECO:0000313" key="1">
    <source>
        <dbReference type="EMBL" id="PTD26835.1"/>
    </source>
</evidence>
<name>A0A2T4I766_9SPHN</name>
<dbReference type="GO" id="GO:0009297">
    <property type="term" value="P:pilus assembly"/>
    <property type="evidence" value="ECO:0007669"/>
    <property type="project" value="InterPro"/>
</dbReference>
<dbReference type="PANTHER" id="PTHR30451">
    <property type="entry name" value="OUTER MEMBRANE USHER PROTEIN"/>
    <property type="match status" value="1"/>
</dbReference>